<keyword evidence="2" id="KW-1185">Reference proteome</keyword>
<dbReference type="AlphaFoldDB" id="A0A6G0X3H8"/>
<reference evidence="1 2" key="1">
    <citation type="submission" date="2019-07" db="EMBL/GenBank/DDBJ databases">
        <title>Genomics analysis of Aphanomyces spp. identifies a new class of oomycete effector associated with host adaptation.</title>
        <authorList>
            <person name="Gaulin E."/>
        </authorList>
    </citation>
    <scope>NUCLEOTIDE SEQUENCE [LARGE SCALE GENOMIC DNA]</scope>
    <source>
        <strain evidence="1 2">ATCC 201684</strain>
    </source>
</reference>
<sequence length="310" mass="35453">MILSIANQIYRFRADVIVKETVYGRDHNGKRLQPQVFEGSSCEAIKERILEFSRANIVSMANYTSDPREWSVSTDVPTVLDFESFITIKMGRNQFKPTSITQAHQYLVDHVERVFTVVIFKWGNEINSAADLQEFNRQCVAPQNQDRAGAAAEALHQQTVQELKTQWNGFYTAYESTWRMWAAHILKRPTHEHDALVTRPPPVHMIHLFESAPNSAQTRNESLQRSLTLAQDVVDSCLEDINVLMNDAETLVLRAKSCFEMLQAKKSIIGSFSREVLPVDDDERFDSLLHTIPNLEDAEHDEEQSESELS</sequence>
<accession>A0A6G0X3H8</accession>
<comment type="caution">
    <text evidence="1">The sequence shown here is derived from an EMBL/GenBank/DDBJ whole genome shotgun (WGS) entry which is preliminary data.</text>
</comment>
<dbReference type="Proteomes" id="UP000481153">
    <property type="component" value="Unassembled WGS sequence"/>
</dbReference>
<evidence type="ECO:0000313" key="2">
    <source>
        <dbReference type="Proteomes" id="UP000481153"/>
    </source>
</evidence>
<protein>
    <submittedName>
        <fullName evidence="1">Uncharacterized protein</fullName>
    </submittedName>
</protein>
<evidence type="ECO:0000313" key="1">
    <source>
        <dbReference type="EMBL" id="KAF0734465.1"/>
    </source>
</evidence>
<proteinExistence type="predicted"/>
<organism evidence="1 2">
    <name type="scientific">Aphanomyces euteiches</name>
    <dbReference type="NCBI Taxonomy" id="100861"/>
    <lineage>
        <taxon>Eukaryota</taxon>
        <taxon>Sar</taxon>
        <taxon>Stramenopiles</taxon>
        <taxon>Oomycota</taxon>
        <taxon>Saprolegniomycetes</taxon>
        <taxon>Saprolegniales</taxon>
        <taxon>Verrucalvaceae</taxon>
        <taxon>Aphanomyces</taxon>
    </lineage>
</organism>
<dbReference type="EMBL" id="VJMJ01000114">
    <property type="protein sequence ID" value="KAF0734465.1"/>
    <property type="molecule type" value="Genomic_DNA"/>
</dbReference>
<name>A0A6G0X3H8_9STRA</name>
<dbReference type="VEuPathDB" id="FungiDB:AeMF1_005100"/>
<gene>
    <name evidence="1" type="ORF">Ae201684_008924</name>
</gene>